<keyword evidence="3 7" id="KW-0489">Methyltransferase</keyword>
<evidence type="ECO:0000259" key="6">
    <source>
        <dbReference type="PROSITE" id="PS50123"/>
    </source>
</evidence>
<dbReference type="GO" id="GO:0008983">
    <property type="term" value="F:protein-glutamate O-methyltransferase activity"/>
    <property type="evidence" value="ECO:0007669"/>
    <property type="project" value="UniProtKB-EC"/>
</dbReference>
<dbReference type="RefSeq" id="WP_121836978.1">
    <property type="nucleotide sequence ID" value="NZ_ML014753.1"/>
</dbReference>
<dbReference type="GO" id="GO:0032259">
    <property type="term" value="P:methylation"/>
    <property type="evidence" value="ECO:0007669"/>
    <property type="project" value="UniProtKB-KW"/>
</dbReference>
<dbReference type="InterPro" id="IPR000780">
    <property type="entry name" value="CheR_MeTrfase"/>
</dbReference>
<dbReference type="Pfam" id="PF01739">
    <property type="entry name" value="CheR"/>
    <property type="match status" value="1"/>
</dbReference>
<proteinExistence type="predicted"/>
<name>A0A3L8Q357_9GAMM</name>
<dbReference type="EMBL" id="QZEI01000001">
    <property type="protein sequence ID" value="RLV61579.1"/>
    <property type="molecule type" value="Genomic_DNA"/>
</dbReference>
<evidence type="ECO:0000313" key="7">
    <source>
        <dbReference type="EMBL" id="RLV61579.1"/>
    </source>
</evidence>
<dbReference type="InterPro" id="IPR022642">
    <property type="entry name" value="CheR_C"/>
</dbReference>
<evidence type="ECO:0000256" key="2">
    <source>
        <dbReference type="ARBA" id="ARBA00012534"/>
    </source>
</evidence>
<organism evidence="7 8">
    <name type="scientific">Parashewanella curva</name>
    <dbReference type="NCBI Taxonomy" id="2338552"/>
    <lineage>
        <taxon>Bacteria</taxon>
        <taxon>Pseudomonadati</taxon>
        <taxon>Pseudomonadota</taxon>
        <taxon>Gammaproteobacteria</taxon>
        <taxon>Alteromonadales</taxon>
        <taxon>Shewanellaceae</taxon>
        <taxon>Parashewanella</taxon>
    </lineage>
</organism>
<dbReference type="InterPro" id="IPR022641">
    <property type="entry name" value="CheR_N"/>
</dbReference>
<dbReference type="PRINTS" id="PR00996">
    <property type="entry name" value="CHERMTFRASE"/>
</dbReference>
<keyword evidence="4 7" id="KW-0808">Transferase</keyword>
<dbReference type="Gene3D" id="3.40.50.150">
    <property type="entry name" value="Vaccinia Virus protein VP39"/>
    <property type="match status" value="1"/>
</dbReference>
<dbReference type="SMART" id="SM00138">
    <property type="entry name" value="MeTrc"/>
    <property type="match status" value="1"/>
</dbReference>
<comment type="catalytic activity">
    <reaction evidence="1">
        <text>L-glutamyl-[protein] + S-adenosyl-L-methionine = [protein]-L-glutamate 5-O-methyl ester + S-adenosyl-L-homocysteine</text>
        <dbReference type="Rhea" id="RHEA:24452"/>
        <dbReference type="Rhea" id="RHEA-COMP:10208"/>
        <dbReference type="Rhea" id="RHEA-COMP:10311"/>
        <dbReference type="ChEBI" id="CHEBI:29973"/>
        <dbReference type="ChEBI" id="CHEBI:57856"/>
        <dbReference type="ChEBI" id="CHEBI:59789"/>
        <dbReference type="ChEBI" id="CHEBI:82795"/>
        <dbReference type="EC" id="2.1.1.80"/>
    </reaction>
</comment>
<dbReference type="SUPFAM" id="SSF47757">
    <property type="entry name" value="Chemotaxis receptor methyltransferase CheR, N-terminal domain"/>
    <property type="match status" value="1"/>
</dbReference>
<evidence type="ECO:0000313" key="8">
    <source>
        <dbReference type="Proteomes" id="UP000281474"/>
    </source>
</evidence>
<dbReference type="InterPro" id="IPR036804">
    <property type="entry name" value="CheR_N_sf"/>
</dbReference>
<dbReference type="AlphaFoldDB" id="A0A3L8Q357"/>
<dbReference type="SUPFAM" id="SSF53335">
    <property type="entry name" value="S-adenosyl-L-methionine-dependent methyltransferases"/>
    <property type="match status" value="1"/>
</dbReference>
<dbReference type="CDD" id="cd02440">
    <property type="entry name" value="AdoMet_MTases"/>
    <property type="match status" value="1"/>
</dbReference>
<dbReference type="Proteomes" id="UP000281474">
    <property type="component" value="Unassembled WGS sequence"/>
</dbReference>
<dbReference type="InterPro" id="IPR050903">
    <property type="entry name" value="Bact_Chemotaxis_MeTrfase"/>
</dbReference>
<dbReference type="InterPro" id="IPR029063">
    <property type="entry name" value="SAM-dependent_MTases_sf"/>
</dbReference>
<dbReference type="PANTHER" id="PTHR24422:SF21">
    <property type="entry name" value="CHEMOTAXIS PROTEIN METHYLTRANSFERASE 1"/>
    <property type="match status" value="1"/>
</dbReference>
<dbReference type="Gene3D" id="1.10.155.10">
    <property type="entry name" value="Chemotaxis receptor methyltransferase CheR, N-terminal domain"/>
    <property type="match status" value="1"/>
</dbReference>
<dbReference type="EC" id="2.1.1.80" evidence="2"/>
<evidence type="ECO:0000256" key="3">
    <source>
        <dbReference type="ARBA" id="ARBA00022603"/>
    </source>
</evidence>
<evidence type="ECO:0000256" key="1">
    <source>
        <dbReference type="ARBA" id="ARBA00001541"/>
    </source>
</evidence>
<keyword evidence="5" id="KW-0949">S-adenosyl-L-methionine</keyword>
<dbReference type="Pfam" id="PF03705">
    <property type="entry name" value="CheR_N"/>
    <property type="match status" value="1"/>
</dbReference>
<protein>
    <recommendedName>
        <fullName evidence="2">protein-glutamate O-methyltransferase</fullName>
        <ecNumber evidence="2">2.1.1.80</ecNumber>
    </recommendedName>
</protein>
<evidence type="ECO:0000256" key="5">
    <source>
        <dbReference type="ARBA" id="ARBA00022691"/>
    </source>
</evidence>
<reference evidence="7 8" key="1">
    <citation type="submission" date="2018-09" db="EMBL/GenBank/DDBJ databases">
        <title>Phylogeny of the Shewanellaceae, and recommendation for two new genera, Pseudoshewanella and Parashewanella.</title>
        <authorList>
            <person name="Wang G."/>
        </authorList>
    </citation>
    <scope>NUCLEOTIDE SEQUENCE [LARGE SCALE GENOMIC DNA]</scope>
    <source>
        <strain evidence="7 8">C51</strain>
    </source>
</reference>
<accession>A0A3L8Q357</accession>
<comment type="caution">
    <text evidence="7">The sequence shown here is derived from an EMBL/GenBank/DDBJ whole genome shotgun (WGS) entry which is preliminary data.</text>
</comment>
<evidence type="ECO:0000256" key="4">
    <source>
        <dbReference type="ARBA" id="ARBA00022679"/>
    </source>
</evidence>
<sequence length="277" mass="31348">MSQRQLTQDEYKRFSAFLEQHSGIVLGDNKQYLVRSRLSPLVTLYGLSDIAEVAQKSIDGSLRQLRLDVIDAMTTNETLWFRDGYPFSLLESTIFPEYSDQSRSLKIWSAACSSGQEPYSIAMSALEYKQKNPTAFARGVSILGTDLSPTMLEKCSKAEYDELALARGLSEQRKRQFFESSGQAGMRVKQNVRDLVSFRNHNLLDNYNVLGKFDVIFCRNVLIYFSPAAKSKILRQFAAALNPNGVLFLGASESMTGLCDDFEMIRCRPGIFYRKKS</sequence>
<dbReference type="PROSITE" id="PS50123">
    <property type="entry name" value="CHER"/>
    <property type="match status" value="1"/>
</dbReference>
<feature type="domain" description="CheR-type methyltransferase" evidence="6">
    <location>
        <begin position="1"/>
        <end position="277"/>
    </location>
</feature>
<dbReference type="OrthoDB" id="9816309at2"/>
<keyword evidence="8" id="KW-1185">Reference proteome</keyword>
<dbReference type="PANTHER" id="PTHR24422">
    <property type="entry name" value="CHEMOTAXIS PROTEIN METHYLTRANSFERASE"/>
    <property type="match status" value="1"/>
</dbReference>
<gene>
    <name evidence="7" type="ORF">D5018_00220</name>
</gene>